<accession>A0A0D3J6U8</accession>
<keyword evidence="9" id="KW-1185">Reference proteome</keyword>
<evidence type="ECO:0000256" key="4">
    <source>
        <dbReference type="ARBA" id="ARBA00022807"/>
    </source>
</evidence>
<keyword evidence="2" id="KW-0645">Protease</keyword>
<dbReference type="InterPro" id="IPR001300">
    <property type="entry name" value="Peptidase_C2_calpain_cat"/>
</dbReference>
<dbReference type="PANTHER" id="PTHR10183:SF379">
    <property type="entry name" value="CALPAIN-5"/>
    <property type="match status" value="1"/>
</dbReference>
<keyword evidence="3" id="KW-0378">Hydrolase</keyword>
<organism evidence="8 9">
    <name type="scientific">Emiliania huxleyi (strain CCMP1516)</name>
    <dbReference type="NCBI Taxonomy" id="280463"/>
    <lineage>
        <taxon>Eukaryota</taxon>
        <taxon>Haptista</taxon>
        <taxon>Haptophyta</taxon>
        <taxon>Prymnesiophyceae</taxon>
        <taxon>Isochrysidales</taxon>
        <taxon>Noelaerhabdaceae</taxon>
        <taxon>Emiliania</taxon>
    </lineage>
</organism>
<dbReference type="GeneID" id="17264779"/>
<feature type="domain" description="Calpain catalytic" evidence="7">
    <location>
        <begin position="1"/>
        <end position="49"/>
    </location>
</feature>
<feature type="active site" evidence="5">
    <location>
        <position position="10"/>
    </location>
</feature>
<dbReference type="SUPFAM" id="SSF54001">
    <property type="entry name" value="Cysteine proteinases"/>
    <property type="match status" value="1"/>
</dbReference>
<evidence type="ECO:0000259" key="7">
    <source>
        <dbReference type="PROSITE" id="PS50203"/>
    </source>
</evidence>
<dbReference type="AlphaFoldDB" id="A0A0D3J6U8"/>
<comment type="caution">
    <text evidence="6">Lacks conserved residue(s) required for the propagation of feature annotation.</text>
</comment>
<dbReference type="EnsemblProtists" id="EOD19233">
    <property type="protein sequence ID" value="EOD19233"/>
    <property type="gene ID" value="EMIHUDRAFT_369600"/>
</dbReference>
<comment type="similarity">
    <text evidence="1">Belongs to the peptidase C2 family.</text>
</comment>
<dbReference type="Gene3D" id="3.90.70.10">
    <property type="entry name" value="Cysteine proteinases"/>
    <property type="match status" value="1"/>
</dbReference>
<dbReference type="STRING" id="2903.R1C991"/>
<dbReference type="GO" id="GO:0004198">
    <property type="term" value="F:calcium-dependent cysteine-type endopeptidase activity"/>
    <property type="evidence" value="ECO:0007669"/>
    <property type="project" value="InterPro"/>
</dbReference>
<evidence type="ECO:0000313" key="8">
    <source>
        <dbReference type="EnsemblProtists" id="EOD19233"/>
    </source>
</evidence>
<dbReference type="PROSITE" id="PS50203">
    <property type="entry name" value="CALPAIN_CAT"/>
    <property type="match status" value="1"/>
</dbReference>
<dbReference type="GO" id="GO:0006508">
    <property type="term" value="P:proteolysis"/>
    <property type="evidence" value="ECO:0007669"/>
    <property type="project" value="UniProtKB-KW"/>
</dbReference>
<sequence length="90" mass="9968">MTACGLLRGHAYGLEEAREVAGRRLLRLRNPWGRGEWTGAWADGSGEWTEELLAALQYEFADDGALSAVARSLLRGWRAAARRAVRSTRP</sequence>
<dbReference type="PANTHER" id="PTHR10183">
    <property type="entry name" value="CALPAIN"/>
    <property type="match status" value="1"/>
</dbReference>
<evidence type="ECO:0000256" key="1">
    <source>
        <dbReference type="ARBA" id="ARBA00007623"/>
    </source>
</evidence>
<evidence type="ECO:0000256" key="5">
    <source>
        <dbReference type="PIRSR" id="PIRSR622684-1"/>
    </source>
</evidence>
<name>A0A0D3J6U8_EMIH1</name>
<feature type="active site" evidence="5">
    <location>
        <position position="30"/>
    </location>
</feature>
<evidence type="ECO:0000256" key="6">
    <source>
        <dbReference type="PROSITE-ProRule" id="PRU00239"/>
    </source>
</evidence>
<reference evidence="8" key="2">
    <citation type="submission" date="2024-10" db="UniProtKB">
        <authorList>
            <consortium name="EnsemblProtists"/>
        </authorList>
    </citation>
    <scope>IDENTIFICATION</scope>
</reference>
<dbReference type="eggNOG" id="KOG0045">
    <property type="taxonomic scope" value="Eukaryota"/>
</dbReference>
<evidence type="ECO:0000313" key="9">
    <source>
        <dbReference type="Proteomes" id="UP000013827"/>
    </source>
</evidence>
<evidence type="ECO:0000256" key="2">
    <source>
        <dbReference type="ARBA" id="ARBA00022670"/>
    </source>
</evidence>
<dbReference type="Proteomes" id="UP000013827">
    <property type="component" value="Unassembled WGS sequence"/>
</dbReference>
<dbReference type="HOGENOM" id="CLU_2445405_0_0_1"/>
<dbReference type="Pfam" id="PF00648">
    <property type="entry name" value="Peptidase_C2"/>
    <property type="match status" value="1"/>
</dbReference>
<dbReference type="KEGG" id="ehx:EMIHUDRAFT_369600"/>
<dbReference type="InterPro" id="IPR022684">
    <property type="entry name" value="Calpain_cysteine_protease"/>
</dbReference>
<protein>
    <recommendedName>
        <fullName evidence="7">Calpain catalytic domain-containing protein</fullName>
    </recommendedName>
</protein>
<dbReference type="RefSeq" id="XP_005771662.1">
    <property type="nucleotide sequence ID" value="XM_005771605.1"/>
</dbReference>
<dbReference type="PaxDb" id="2903-EOD19233"/>
<dbReference type="InterPro" id="IPR038765">
    <property type="entry name" value="Papain-like_cys_pep_sf"/>
</dbReference>
<keyword evidence="4" id="KW-0788">Thiol protease</keyword>
<evidence type="ECO:0000256" key="3">
    <source>
        <dbReference type="ARBA" id="ARBA00022801"/>
    </source>
</evidence>
<reference evidence="9" key="1">
    <citation type="journal article" date="2013" name="Nature">
        <title>Pan genome of the phytoplankton Emiliania underpins its global distribution.</title>
        <authorList>
            <person name="Read B.A."/>
            <person name="Kegel J."/>
            <person name="Klute M.J."/>
            <person name="Kuo A."/>
            <person name="Lefebvre S.C."/>
            <person name="Maumus F."/>
            <person name="Mayer C."/>
            <person name="Miller J."/>
            <person name="Monier A."/>
            <person name="Salamov A."/>
            <person name="Young J."/>
            <person name="Aguilar M."/>
            <person name="Claverie J.M."/>
            <person name="Frickenhaus S."/>
            <person name="Gonzalez K."/>
            <person name="Herman E.K."/>
            <person name="Lin Y.C."/>
            <person name="Napier J."/>
            <person name="Ogata H."/>
            <person name="Sarno A.F."/>
            <person name="Shmutz J."/>
            <person name="Schroeder D."/>
            <person name="de Vargas C."/>
            <person name="Verret F."/>
            <person name="von Dassow P."/>
            <person name="Valentin K."/>
            <person name="Van de Peer Y."/>
            <person name="Wheeler G."/>
            <person name="Dacks J.B."/>
            <person name="Delwiche C.F."/>
            <person name="Dyhrman S.T."/>
            <person name="Glockner G."/>
            <person name="John U."/>
            <person name="Richards T."/>
            <person name="Worden A.Z."/>
            <person name="Zhang X."/>
            <person name="Grigoriev I.V."/>
            <person name="Allen A.E."/>
            <person name="Bidle K."/>
            <person name="Borodovsky M."/>
            <person name="Bowler C."/>
            <person name="Brownlee C."/>
            <person name="Cock J.M."/>
            <person name="Elias M."/>
            <person name="Gladyshev V.N."/>
            <person name="Groth M."/>
            <person name="Guda C."/>
            <person name="Hadaegh A."/>
            <person name="Iglesias-Rodriguez M.D."/>
            <person name="Jenkins J."/>
            <person name="Jones B.M."/>
            <person name="Lawson T."/>
            <person name="Leese F."/>
            <person name="Lindquist E."/>
            <person name="Lobanov A."/>
            <person name="Lomsadze A."/>
            <person name="Malik S.B."/>
            <person name="Marsh M.E."/>
            <person name="Mackinder L."/>
            <person name="Mock T."/>
            <person name="Mueller-Roeber B."/>
            <person name="Pagarete A."/>
            <person name="Parker M."/>
            <person name="Probert I."/>
            <person name="Quesneville H."/>
            <person name="Raines C."/>
            <person name="Rensing S.A."/>
            <person name="Riano-Pachon D.M."/>
            <person name="Richier S."/>
            <person name="Rokitta S."/>
            <person name="Shiraiwa Y."/>
            <person name="Soanes D.M."/>
            <person name="van der Giezen M."/>
            <person name="Wahlund T.M."/>
            <person name="Williams B."/>
            <person name="Wilson W."/>
            <person name="Wolfe G."/>
            <person name="Wurch L.L."/>
        </authorList>
    </citation>
    <scope>NUCLEOTIDE SEQUENCE</scope>
</reference>
<proteinExistence type="inferred from homology"/>